<evidence type="ECO:0000256" key="1">
    <source>
        <dbReference type="SAM" id="MobiDB-lite"/>
    </source>
</evidence>
<sequence length="335" mass="34114">MNEYVKHWRLYFQLSRGTYSEVSYCEVKEPSTVTTPAPPTISDITNEQTTQPTLDESTTQDLGLARTTPLPETGESSTADTMQSTENGATSPPALSTPDSSTEATPSIDLSTVLTTVMNTDSQTMDGSSDSVGIGADTSTIPATAESGSPDMSTSTSNDLDTSTPSFSTNDDLGSSTLPTGSSASMDTGTSTDGMTTDMGAATASSPDTDNPTSEISTGTSSDLGMDTSTAAMTSDPGSTNIPVETTADSASTDSGATQPESSTSPTNTDSGSSTEGSSEETTIDLGTSAPSTDVTPESTGGTDYSTDTPSQSTDTFTSTNNIALSSTSEMLMTE</sequence>
<evidence type="ECO:0000313" key="2">
    <source>
        <dbReference type="EMBL" id="KIH63038.1"/>
    </source>
</evidence>
<evidence type="ECO:0000313" key="3">
    <source>
        <dbReference type="Proteomes" id="UP000054047"/>
    </source>
</evidence>
<gene>
    <name evidence="2" type="ORF">ANCDUO_06670</name>
</gene>
<feature type="compositionally biased region" description="Polar residues" evidence="1">
    <location>
        <begin position="285"/>
        <end position="335"/>
    </location>
</feature>
<feature type="compositionally biased region" description="Polar residues" evidence="1">
    <location>
        <begin position="42"/>
        <end position="61"/>
    </location>
</feature>
<feature type="region of interest" description="Disordered" evidence="1">
    <location>
        <begin position="121"/>
        <end position="335"/>
    </location>
</feature>
<dbReference type="AlphaFoldDB" id="A0A0C2D133"/>
<feature type="compositionally biased region" description="Polar residues" evidence="1">
    <location>
        <begin position="74"/>
        <end position="108"/>
    </location>
</feature>
<proteinExistence type="predicted"/>
<feature type="compositionally biased region" description="Low complexity" evidence="1">
    <location>
        <begin position="151"/>
        <end position="166"/>
    </location>
</feature>
<feature type="compositionally biased region" description="Low complexity" evidence="1">
    <location>
        <begin position="185"/>
        <end position="200"/>
    </location>
</feature>
<feature type="compositionally biased region" description="Polar residues" evidence="1">
    <location>
        <begin position="203"/>
        <end position="270"/>
    </location>
</feature>
<feature type="region of interest" description="Disordered" evidence="1">
    <location>
        <begin position="30"/>
        <end position="108"/>
    </location>
</feature>
<feature type="compositionally biased region" description="Polar residues" evidence="1">
    <location>
        <begin position="121"/>
        <end position="142"/>
    </location>
</feature>
<dbReference type="Proteomes" id="UP000054047">
    <property type="component" value="Unassembled WGS sequence"/>
</dbReference>
<protein>
    <submittedName>
        <fullName evidence="2">Uncharacterized protein</fullName>
    </submittedName>
</protein>
<keyword evidence="3" id="KW-1185">Reference proteome</keyword>
<reference evidence="2 3" key="1">
    <citation type="submission" date="2013-12" db="EMBL/GenBank/DDBJ databases">
        <title>Draft genome of the parsitic nematode Ancylostoma duodenale.</title>
        <authorList>
            <person name="Mitreva M."/>
        </authorList>
    </citation>
    <scope>NUCLEOTIDE SEQUENCE [LARGE SCALE GENOMIC DNA]</scope>
    <source>
        <strain evidence="2 3">Zhejiang</strain>
    </source>
</reference>
<organism evidence="2 3">
    <name type="scientific">Ancylostoma duodenale</name>
    <dbReference type="NCBI Taxonomy" id="51022"/>
    <lineage>
        <taxon>Eukaryota</taxon>
        <taxon>Metazoa</taxon>
        <taxon>Ecdysozoa</taxon>
        <taxon>Nematoda</taxon>
        <taxon>Chromadorea</taxon>
        <taxon>Rhabditida</taxon>
        <taxon>Rhabditina</taxon>
        <taxon>Rhabditomorpha</taxon>
        <taxon>Strongyloidea</taxon>
        <taxon>Ancylostomatidae</taxon>
        <taxon>Ancylostomatinae</taxon>
        <taxon>Ancylostoma</taxon>
    </lineage>
</organism>
<dbReference type="EMBL" id="KN728919">
    <property type="protein sequence ID" value="KIH63038.1"/>
    <property type="molecule type" value="Genomic_DNA"/>
</dbReference>
<feature type="compositionally biased region" description="Polar residues" evidence="1">
    <location>
        <begin position="167"/>
        <end position="184"/>
    </location>
</feature>
<accession>A0A0C2D133</accession>
<name>A0A0C2D133_9BILA</name>